<reference evidence="1 2" key="1">
    <citation type="journal article" date="2009" name="Stand. Genomic Sci.">
        <title>Complete genome sequence of Catenulispora acidiphila type strain (ID 139908).</title>
        <authorList>
            <person name="Copeland A."/>
            <person name="Lapidus A."/>
            <person name="Glavina Del Rio T."/>
            <person name="Nolan M."/>
            <person name="Lucas S."/>
            <person name="Chen F."/>
            <person name="Tice H."/>
            <person name="Cheng J.F."/>
            <person name="Bruce D."/>
            <person name="Goodwin L."/>
            <person name="Pitluck S."/>
            <person name="Mikhailova N."/>
            <person name="Pati A."/>
            <person name="Ivanova N."/>
            <person name="Mavromatis K."/>
            <person name="Chen A."/>
            <person name="Palaniappan K."/>
            <person name="Chain P."/>
            <person name="Land M."/>
            <person name="Hauser L."/>
            <person name="Chang Y.J."/>
            <person name="Jeffries C.D."/>
            <person name="Chertkov O."/>
            <person name="Brettin T."/>
            <person name="Detter J.C."/>
            <person name="Han C."/>
            <person name="Ali Z."/>
            <person name="Tindall B.J."/>
            <person name="Goker M."/>
            <person name="Bristow J."/>
            <person name="Eisen J.A."/>
            <person name="Markowitz V."/>
            <person name="Hugenholtz P."/>
            <person name="Kyrpides N.C."/>
            <person name="Klenk H.P."/>
        </authorList>
    </citation>
    <scope>NUCLEOTIDE SEQUENCE [LARGE SCALE GENOMIC DNA]</scope>
    <source>
        <strain evidence="2">DSM 44928 / JCM 14897 / NBRC 102108 / NRRL B-24433 / ID139908</strain>
    </source>
</reference>
<accession>C7QB21</accession>
<protein>
    <submittedName>
        <fullName evidence="1">Uncharacterized protein</fullName>
    </submittedName>
</protein>
<dbReference type="EMBL" id="CP001700">
    <property type="protein sequence ID" value="ACU76312.1"/>
    <property type="molecule type" value="Genomic_DNA"/>
</dbReference>
<name>C7QB21_CATAD</name>
<organism evidence="1 2">
    <name type="scientific">Catenulispora acidiphila (strain DSM 44928 / JCM 14897 / NBRC 102108 / NRRL B-24433 / ID139908)</name>
    <dbReference type="NCBI Taxonomy" id="479433"/>
    <lineage>
        <taxon>Bacteria</taxon>
        <taxon>Bacillati</taxon>
        <taxon>Actinomycetota</taxon>
        <taxon>Actinomycetes</taxon>
        <taxon>Catenulisporales</taxon>
        <taxon>Catenulisporaceae</taxon>
        <taxon>Catenulispora</taxon>
    </lineage>
</organism>
<dbReference type="AlphaFoldDB" id="C7QB21"/>
<proteinExistence type="predicted"/>
<keyword evidence="2" id="KW-1185">Reference proteome</keyword>
<sequence>MSAVGGNSPFGSLGYQPAEIAVYADGSVVLDGSMWFTLAPADLQSLLTGLQKDLAGLPAVLTAAAGSAMTDVGDTVLGVRGAGGGYQTVRANALPQRLASGAYPAPVVTAYNALEAVKNSTAAKARAPYIGNTVRVAYECPVSTALGTQFWPDGLPAPTHARGPQCPEMVTVTGGTVDIARQACLNYDSALQDGAANQAVPYLSEGGMGIRTCVWRWALPDEQSH</sequence>
<evidence type="ECO:0000313" key="2">
    <source>
        <dbReference type="Proteomes" id="UP000000851"/>
    </source>
</evidence>
<dbReference type="KEGG" id="cai:Caci_7487"/>
<dbReference type="InParanoid" id="C7QB21"/>
<evidence type="ECO:0000313" key="1">
    <source>
        <dbReference type="EMBL" id="ACU76312.1"/>
    </source>
</evidence>
<dbReference type="HOGENOM" id="CLU_1228110_0_0_11"/>
<dbReference type="Proteomes" id="UP000000851">
    <property type="component" value="Chromosome"/>
</dbReference>
<gene>
    <name evidence="1" type="ordered locus">Caci_7487</name>
</gene>